<reference evidence="1 2" key="1">
    <citation type="journal article" date="2022" name="Int. J. Syst. Evol. Microbiol.">
        <title>Pseudomonas petroselini sp. nov., a pathogen causing bacterial rot of parsley in Japan.</title>
        <authorList>
            <person name="Sawada H."/>
            <person name="Fujikawa T."/>
            <person name="Osada S."/>
            <person name="Satou M."/>
        </authorList>
    </citation>
    <scope>NUCLEOTIDE SEQUENCE [LARGE SCALE GENOMIC DNA]</scope>
    <source>
        <strain evidence="1 2">MAFF 311096</strain>
    </source>
</reference>
<accession>A0ABS8QUM9</accession>
<protein>
    <recommendedName>
        <fullName evidence="3">DUF4376 domain-containing protein</fullName>
    </recommendedName>
</protein>
<dbReference type="Proteomes" id="UP001154922">
    <property type="component" value="Unassembled WGS sequence"/>
</dbReference>
<evidence type="ECO:0000313" key="1">
    <source>
        <dbReference type="EMBL" id="MCD7039333.1"/>
    </source>
</evidence>
<dbReference type="RefSeq" id="WP_231808520.1">
    <property type="nucleotide sequence ID" value="NZ_JAJOZH010000238.1"/>
</dbReference>
<sequence length="161" mass="18703">MSDKYVVVLDAGSDLPERDYLISNAWGDAPVSYVQDEVAFNECNFLDLKVNKWEVNNEWSKQQVSEPWIRIEKMEGEVLNDFFLSEGSSWPKENVPKKIITIELDEGGREVDEILLQRLIAVFFGRFKVYRCSDRIEEVSQGTIDTIPTLDAIHERIRRCE</sequence>
<organism evidence="1 2">
    <name type="scientific">Pseudomonas petroselini</name>
    <dbReference type="NCBI Taxonomy" id="2899822"/>
    <lineage>
        <taxon>Bacteria</taxon>
        <taxon>Pseudomonadati</taxon>
        <taxon>Pseudomonadota</taxon>
        <taxon>Gammaproteobacteria</taxon>
        <taxon>Pseudomonadales</taxon>
        <taxon>Pseudomonadaceae</taxon>
        <taxon>Pseudomonas</taxon>
    </lineage>
</organism>
<dbReference type="EMBL" id="JAJOZI010000066">
    <property type="protein sequence ID" value="MCD7039333.1"/>
    <property type="molecule type" value="Genomic_DNA"/>
</dbReference>
<reference evidence="1 2" key="2">
    <citation type="journal article" date="2023" name="Plant Pathol.">
        <title>Dismantling and reorganizing Pseudomonas marginalis sensu#lato.</title>
        <authorList>
            <person name="Sawada H."/>
            <person name="Fujikawa T."/>
            <person name="Satou M."/>
        </authorList>
    </citation>
    <scope>NUCLEOTIDE SEQUENCE [LARGE SCALE GENOMIC DNA]</scope>
    <source>
        <strain evidence="1 2">MAFF 311096</strain>
    </source>
</reference>
<gene>
    <name evidence="1" type="ORF">LRQ20_13435</name>
</gene>
<comment type="caution">
    <text evidence="1">The sequence shown here is derived from an EMBL/GenBank/DDBJ whole genome shotgun (WGS) entry which is preliminary data.</text>
</comment>
<evidence type="ECO:0008006" key="3">
    <source>
        <dbReference type="Google" id="ProtNLM"/>
    </source>
</evidence>
<keyword evidence="2" id="KW-1185">Reference proteome</keyword>
<proteinExistence type="predicted"/>
<evidence type="ECO:0000313" key="2">
    <source>
        <dbReference type="Proteomes" id="UP001154922"/>
    </source>
</evidence>
<name>A0ABS8QUM9_9PSED</name>